<dbReference type="InterPro" id="IPR011250">
    <property type="entry name" value="OMP/PagP_B-barrel"/>
</dbReference>
<name>A0ABT6XPC4_9FLAO</name>
<dbReference type="RefSeq" id="WP_283238629.1">
    <property type="nucleotide sequence ID" value="NZ_JASGBP010000002.1"/>
</dbReference>
<keyword evidence="1" id="KW-0732">Signal</keyword>
<evidence type="ECO:0000313" key="4">
    <source>
        <dbReference type="Proteomes" id="UP001230035"/>
    </source>
</evidence>
<dbReference type="Proteomes" id="UP001230035">
    <property type="component" value="Unassembled WGS sequence"/>
</dbReference>
<evidence type="ECO:0000256" key="1">
    <source>
        <dbReference type="SAM" id="SignalP"/>
    </source>
</evidence>
<comment type="caution">
    <text evidence="3">The sequence shown here is derived from an EMBL/GenBank/DDBJ whole genome shotgun (WGS) entry which is preliminary data.</text>
</comment>
<keyword evidence="4" id="KW-1185">Reference proteome</keyword>
<reference evidence="3 4" key="1">
    <citation type="submission" date="2023-05" db="EMBL/GenBank/DDBJ databases">
        <title>Flavobacterium sedimenti sp. nov., isolated from the sediment.</title>
        <authorList>
            <person name="Wu N."/>
        </authorList>
    </citation>
    <scope>NUCLEOTIDE SEQUENCE [LARGE SCALE GENOMIC DNA]</scope>
    <source>
        <strain evidence="3 4">YZ-48</strain>
    </source>
</reference>
<dbReference type="Gene3D" id="2.40.160.20">
    <property type="match status" value="1"/>
</dbReference>
<dbReference type="Pfam" id="PF13568">
    <property type="entry name" value="OMP_b-brl_2"/>
    <property type="match status" value="1"/>
</dbReference>
<protein>
    <submittedName>
        <fullName evidence="3">Porin family protein</fullName>
    </submittedName>
</protein>
<sequence length="205" mass="22878">MRRLLLSVIALLGISTSISAQKKGDVEFGFNVGYNSSSVSDDYDSSDASAGFNVAGSIDYYFTNSWSIKTKLIYDQKGWDNGFIEDSNGSAYSTDFNLNYVTIPVMASWHFGNNRNWYLHFGPYMGFLLNAEDVRYNTDVTDAFNSNDFGLALGIGVKVPVSDKVKLFFELDGQGGFNDIFRDNYYSSVTNSRTSLNIGFNFLLK</sequence>
<proteinExistence type="predicted"/>
<feature type="chain" id="PRO_5045054478" evidence="1">
    <location>
        <begin position="21"/>
        <end position="205"/>
    </location>
</feature>
<dbReference type="SUPFAM" id="SSF56925">
    <property type="entry name" value="OMPA-like"/>
    <property type="match status" value="1"/>
</dbReference>
<accession>A0ABT6XPC4</accession>
<feature type="domain" description="Outer membrane protein beta-barrel" evidence="2">
    <location>
        <begin position="20"/>
        <end position="182"/>
    </location>
</feature>
<dbReference type="EMBL" id="JASGBP010000002">
    <property type="protein sequence ID" value="MDI9256944.1"/>
    <property type="molecule type" value="Genomic_DNA"/>
</dbReference>
<feature type="signal peptide" evidence="1">
    <location>
        <begin position="1"/>
        <end position="20"/>
    </location>
</feature>
<organism evidence="3 4">
    <name type="scientific">Flavobacterium sedimenticola</name>
    <dbReference type="NCBI Taxonomy" id="3043286"/>
    <lineage>
        <taxon>Bacteria</taxon>
        <taxon>Pseudomonadati</taxon>
        <taxon>Bacteroidota</taxon>
        <taxon>Flavobacteriia</taxon>
        <taxon>Flavobacteriales</taxon>
        <taxon>Flavobacteriaceae</taxon>
        <taxon>Flavobacterium</taxon>
    </lineage>
</organism>
<dbReference type="InterPro" id="IPR025665">
    <property type="entry name" value="Beta-barrel_OMP_2"/>
</dbReference>
<evidence type="ECO:0000313" key="3">
    <source>
        <dbReference type="EMBL" id="MDI9256944.1"/>
    </source>
</evidence>
<evidence type="ECO:0000259" key="2">
    <source>
        <dbReference type="Pfam" id="PF13568"/>
    </source>
</evidence>
<gene>
    <name evidence="3" type="ORF">QHT84_05900</name>
</gene>